<dbReference type="GO" id="GO:0046872">
    <property type="term" value="F:metal ion binding"/>
    <property type="evidence" value="ECO:0007669"/>
    <property type="project" value="InterPro"/>
</dbReference>
<gene>
    <name evidence="3" type="ORF">BJ968_003611</name>
</gene>
<feature type="domain" description="MDMPI C-terminal" evidence="1">
    <location>
        <begin position="148"/>
        <end position="228"/>
    </location>
</feature>
<dbReference type="InterPro" id="IPR034660">
    <property type="entry name" value="DinB/YfiT-like"/>
</dbReference>
<dbReference type="RefSeq" id="WP_179754225.1">
    <property type="nucleotide sequence ID" value="NZ_BAAAGN010000030.1"/>
</dbReference>
<dbReference type="Proteomes" id="UP000521922">
    <property type="component" value="Unassembled WGS sequence"/>
</dbReference>
<name>A0A7Y9DNW5_9ACTN</name>
<reference evidence="3 4" key="1">
    <citation type="submission" date="2020-07" db="EMBL/GenBank/DDBJ databases">
        <title>Sequencing the genomes of 1000 actinobacteria strains.</title>
        <authorList>
            <person name="Klenk H.-P."/>
        </authorList>
    </citation>
    <scope>NUCLEOTIDE SEQUENCE [LARGE SCALE GENOMIC DNA]</scope>
    <source>
        <strain evidence="3 4">DSM 7487</strain>
    </source>
</reference>
<protein>
    <submittedName>
        <fullName evidence="3">Uncharacterized protein (TIGR03083 family)</fullName>
    </submittedName>
</protein>
<dbReference type="Pfam" id="PF07398">
    <property type="entry name" value="MDMPI_C"/>
    <property type="match status" value="1"/>
</dbReference>
<sequence>MTTGSPHPAPPALDVRTALEAQQRAFLALAREVGPDAAVPGCPGWRALDLVTHLTGVHRWAAAVTRTPVGGTVPDDADPAPDPAPCAAYAAAARDLLTALGEDPARPCPTFAGHGVVADWGRRQLHETLVHTWDLADAAGRPREGAPDVVADAVEEVLDTVLPRQVRLGRVAAPAVAVELLGSRRRVLGTGPVVASVSGADADLVRLLWRRTTCGDPRLVVRGDARRAREVLGDALTP</sequence>
<organism evidence="3 4">
    <name type="scientific">Kineococcus aurantiacus</name>
    <dbReference type="NCBI Taxonomy" id="37633"/>
    <lineage>
        <taxon>Bacteria</taxon>
        <taxon>Bacillati</taxon>
        <taxon>Actinomycetota</taxon>
        <taxon>Actinomycetes</taxon>
        <taxon>Kineosporiales</taxon>
        <taxon>Kineosporiaceae</taxon>
        <taxon>Kineococcus</taxon>
    </lineage>
</organism>
<evidence type="ECO:0000313" key="4">
    <source>
        <dbReference type="Proteomes" id="UP000521922"/>
    </source>
</evidence>
<dbReference type="EMBL" id="JACCBB010000001">
    <property type="protein sequence ID" value="NYD24071.1"/>
    <property type="molecule type" value="Genomic_DNA"/>
</dbReference>
<accession>A0A7Y9DNW5</accession>
<dbReference type="GO" id="GO:0005886">
    <property type="term" value="C:plasma membrane"/>
    <property type="evidence" value="ECO:0007669"/>
    <property type="project" value="TreeGrafter"/>
</dbReference>
<feature type="domain" description="Mycothiol-dependent maleylpyruvate isomerase metal-binding" evidence="2">
    <location>
        <begin position="19"/>
        <end position="136"/>
    </location>
</feature>
<dbReference type="InterPro" id="IPR024344">
    <property type="entry name" value="MDMPI_metal-binding"/>
</dbReference>
<comment type="caution">
    <text evidence="3">The sequence shown here is derived from an EMBL/GenBank/DDBJ whole genome shotgun (WGS) entry which is preliminary data.</text>
</comment>
<dbReference type="SUPFAM" id="SSF109854">
    <property type="entry name" value="DinB/YfiT-like putative metalloenzymes"/>
    <property type="match status" value="1"/>
</dbReference>
<dbReference type="PANTHER" id="PTHR40758">
    <property type="entry name" value="CONSERVED PROTEIN"/>
    <property type="match status" value="1"/>
</dbReference>
<dbReference type="InterPro" id="IPR017517">
    <property type="entry name" value="Maleyloyr_isom"/>
</dbReference>
<evidence type="ECO:0000259" key="2">
    <source>
        <dbReference type="Pfam" id="PF11716"/>
    </source>
</evidence>
<evidence type="ECO:0000259" key="1">
    <source>
        <dbReference type="Pfam" id="PF07398"/>
    </source>
</evidence>
<dbReference type="InterPro" id="IPR010872">
    <property type="entry name" value="MDMPI_C-term_domain"/>
</dbReference>
<keyword evidence="4" id="KW-1185">Reference proteome</keyword>
<dbReference type="Pfam" id="PF11716">
    <property type="entry name" value="MDMPI_N"/>
    <property type="match status" value="1"/>
</dbReference>
<dbReference type="NCBIfam" id="TIGR03083">
    <property type="entry name" value="maleylpyruvate isomerase family mycothiol-dependent enzyme"/>
    <property type="match status" value="1"/>
</dbReference>
<evidence type="ECO:0000313" key="3">
    <source>
        <dbReference type="EMBL" id="NYD24071.1"/>
    </source>
</evidence>
<proteinExistence type="predicted"/>
<dbReference type="AlphaFoldDB" id="A0A7Y9DNW5"/>
<dbReference type="PANTHER" id="PTHR40758:SF1">
    <property type="entry name" value="CONSERVED PROTEIN"/>
    <property type="match status" value="1"/>
</dbReference>